<dbReference type="Proteomes" id="UP000445144">
    <property type="component" value="Unassembled WGS sequence"/>
</dbReference>
<keyword evidence="3" id="KW-1185">Reference proteome</keyword>
<keyword evidence="1" id="KW-0812">Transmembrane</keyword>
<dbReference type="AlphaFoldDB" id="A0A6N4X2Q7"/>
<protein>
    <submittedName>
        <fullName evidence="2">Uncharacterized protein</fullName>
    </submittedName>
</protein>
<evidence type="ECO:0000313" key="3">
    <source>
        <dbReference type="Proteomes" id="UP000445144"/>
    </source>
</evidence>
<evidence type="ECO:0000256" key="1">
    <source>
        <dbReference type="SAM" id="Phobius"/>
    </source>
</evidence>
<organism evidence="2 3">
    <name type="scientific">Chryseobacterium potabilaquae</name>
    <dbReference type="NCBI Taxonomy" id="2675057"/>
    <lineage>
        <taxon>Bacteria</taxon>
        <taxon>Pseudomonadati</taxon>
        <taxon>Bacteroidota</taxon>
        <taxon>Flavobacteriia</taxon>
        <taxon>Flavobacteriales</taxon>
        <taxon>Weeksellaceae</taxon>
        <taxon>Chryseobacterium group</taxon>
        <taxon>Chryseobacterium</taxon>
    </lineage>
</organism>
<name>A0A6N4X2Q7_9FLAO</name>
<evidence type="ECO:0000313" key="2">
    <source>
        <dbReference type="EMBL" id="CAA7195109.1"/>
    </source>
</evidence>
<keyword evidence="1" id="KW-0472">Membrane</keyword>
<reference evidence="2 3" key="1">
    <citation type="submission" date="2020-01" db="EMBL/GenBank/DDBJ databases">
        <authorList>
            <person name="Rodrigo-Torres L."/>
            <person name="Arahal R. D."/>
            <person name="Lucena T."/>
        </authorList>
    </citation>
    <scope>NUCLEOTIDE SEQUENCE [LARGE SCALE GENOMIC DNA]</scope>
    <source>
        <strain evidence="2 3">CECT 9293</strain>
    </source>
</reference>
<accession>A0A6N4X2Q7</accession>
<gene>
    <name evidence="2" type="ORF">CHRY9293_01354</name>
</gene>
<feature type="transmembrane region" description="Helical" evidence="1">
    <location>
        <begin position="12"/>
        <end position="36"/>
    </location>
</feature>
<sequence length="37" mass="4401">MIKIKKTKGYYFISYSDNLPFFLLAIPIIHCVLSYFL</sequence>
<proteinExistence type="predicted"/>
<keyword evidence="1" id="KW-1133">Transmembrane helix</keyword>
<dbReference type="EMBL" id="CACVBR010000008">
    <property type="protein sequence ID" value="CAA7195109.1"/>
    <property type="molecule type" value="Genomic_DNA"/>
</dbReference>